<comment type="caution">
    <text evidence="3">The sequence shown here is derived from an EMBL/GenBank/DDBJ whole genome shotgun (WGS) entry which is preliminary data.</text>
</comment>
<protein>
    <submittedName>
        <fullName evidence="3">DUF4189 domain-containing protein</fullName>
    </submittedName>
</protein>
<keyword evidence="1" id="KW-0732">Signal</keyword>
<dbReference type="InterPro" id="IPR025240">
    <property type="entry name" value="DUF4189"/>
</dbReference>
<organism evidence="3 4">
    <name type="scientific">Nocardia speluncae</name>
    <dbReference type="NCBI Taxonomy" id="419477"/>
    <lineage>
        <taxon>Bacteria</taxon>
        <taxon>Bacillati</taxon>
        <taxon>Actinomycetota</taxon>
        <taxon>Actinomycetes</taxon>
        <taxon>Mycobacteriales</taxon>
        <taxon>Nocardiaceae</taxon>
        <taxon>Nocardia</taxon>
    </lineage>
</organism>
<accession>A0A846XPJ5</accession>
<gene>
    <name evidence="3" type="ORF">HGA13_33280</name>
</gene>
<evidence type="ECO:0000313" key="3">
    <source>
        <dbReference type="EMBL" id="NKY37902.1"/>
    </source>
</evidence>
<dbReference type="Pfam" id="PF13827">
    <property type="entry name" value="DUF4189"/>
    <property type="match status" value="1"/>
</dbReference>
<sequence length="131" mass="13547">MGTPLKKILTVAAVLVATVGSMFAASVAPAHAQYSSNYGAIAVSLSTGDYGWSYDYDSYSEAEAAAEDRCGAADCVAKISWRNGCGALAVSDNWLSYGSGSSRAAARSEALANNPGNAYIEHWNCTSGYGL</sequence>
<evidence type="ECO:0000256" key="1">
    <source>
        <dbReference type="SAM" id="SignalP"/>
    </source>
</evidence>
<evidence type="ECO:0000259" key="2">
    <source>
        <dbReference type="Pfam" id="PF13827"/>
    </source>
</evidence>
<keyword evidence="4" id="KW-1185">Reference proteome</keyword>
<feature type="signal peptide" evidence="1">
    <location>
        <begin position="1"/>
        <end position="24"/>
    </location>
</feature>
<feature type="domain" description="DUF4189" evidence="2">
    <location>
        <begin position="38"/>
        <end position="125"/>
    </location>
</feature>
<feature type="chain" id="PRO_5039631546" evidence="1">
    <location>
        <begin position="25"/>
        <end position="131"/>
    </location>
</feature>
<proteinExistence type="predicted"/>
<dbReference type="Proteomes" id="UP000565715">
    <property type="component" value="Unassembled WGS sequence"/>
</dbReference>
<reference evidence="3 4" key="1">
    <citation type="submission" date="2020-04" db="EMBL/GenBank/DDBJ databases">
        <title>MicrobeNet Type strains.</title>
        <authorList>
            <person name="Nicholson A.C."/>
        </authorList>
    </citation>
    <scope>NUCLEOTIDE SEQUENCE [LARGE SCALE GENOMIC DNA]</scope>
    <source>
        <strain evidence="3 4">DSM 45078</strain>
    </source>
</reference>
<dbReference type="RefSeq" id="WP_068050040.1">
    <property type="nucleotide sequence ID" value="NZ_JAAXOO010000011.1"/>
</dbReference>
<name>A0A846XPJ5_9NOCA</name>
<dbReference type="AlphaFoldDB" id="A0A846XPJ5"/>
<evidence type="ECO:0000313" key="4">
    <source>
        <dbReference type="Proteomes" id="UP000565715"/>
    </source>
</evidence>
<dbReference type="EMBL" id="JAAXOO010000011">
    <property type="protein sequence ID" value="NKY37902.1"/>
    <property type="molecule type" value="Genomic_DNA"/>
</dbReference>